<organism evidence="1 2">
    <name type="scientific">Schistosoma mattheei</name>
    <dbReference type="NCBI Taxonomy" id="31246"/>
    <lineage>
        <taxon>Eukaryota</taxon>
        <taxon>Metazoa</taxon>
        <taxon>Spiralia</taxon>
        <taxon>Lophotrochozoa</taxon>
        <taxon>Platyhelminthes</taxon>
        <taxon>Trematoda</taxon>
        <taxon>Digenea</taxon>
        <taxon>Strigeidida</taxon>
        <taxon>Schistosomatoidea</taxon>
        <taxon>Schistosomatidae</taxon>
        <taxon>Schistosoma</taxon>
    </lineage>
</organism>
<evidence type="ECO:0000313" key="1">
    <source>
        <dbReference type="EMBL" id="VDP89252.1"/>
    </source>
</evidence>
<sequence length="54" mass="6102">MQLLSEFLDLGPWAVAHCLTVGIFPYIVRLFHSPVSEVKPYLVFIWGKIIASAQ</sequence>
<dbReference type="STRING" id="31246.A0A183Q8L0"/>
<name>A0A183Q8L0_9TREM</name>
<dbReference type="GO" id="GO:0030307">
    <property type="term" value="P:positive regulation of cell growth"/>
    <property type="evidence" value="ECO:0007669"/>
    <property type="project" value="TreeGrafter"/>
</dbReference>
<dbReference type="InterPro" id="IPR004083">
    <property type="entry name" value="Raptor"/>
</dbReference>
<dbReference type="PRINTS" id="PR01547">
    <property type="entry name" value="YEAST176DUF"/>
</dbReference>
<dbReference type="AlphaFoldDB" id="A0A183Q8L0"/>
<dbReference type="GO" id="GO:0005737">
    <property type="term" value="C:cytoplasm"/>
    <property type="evidence" value="ECO:0007669"/>
    <property type="project" value="TreeGrafter"/>
</dbReference>
<dbReference type="EMBL" id="UZAL01056646">
    <property type="protein sequence ID" value="VDP89252.1"/>
    <property type="molecule type" value="Genomic_DNA"/>
</dbReference>
<proteinExistence type="predicted"/>
<gene>
    <name evidence="1" type="ORF">SMTD_LOCUS22946</name>
</gene>
<dbReference type="GO" id="GO:0071230">
    <property type="term" value="P:cellular response to amino acid stimulus"/>
    <property type="evidence" value="ECO:0007669"/>
    <property type="project" value="TreeGrafter"/>
</dbReference>
<feature type="non-terminal residue" evidence="1">
    <location>
        <position position="54"/>
    </location>
</feature>
<protein>
    <submittedName>
        <fullName evidence="1">Uncharacterized protein</fullName>
    </submittedName>
</protein>
<dbReference type="Proteomes" id="UP000269396">
    <property type="component" value="Unassembled WGS sequence"/>
</dbReference>
<dbReference type="GO" id="GO:0031929">
    <property type="term" value="P:TOR signaling"/>
    <property type="evidence" value="ECO:0007669"/>
    <property type="project" value="InterPro"/>
</dbReference>
<evidence type="ECO:0000313" key="2">
    <source>
        <dbReference type="Proteomes" id="UP000269396"/>
    </source>
</evidence>
<dbReference type="PANTHER" id="PTHR12848">
    <property type="entry name" value="REGULATORY-ASSOCIATED PROTEIN OF MTOR"/>
    <property type="match status" value="1"/>
</dbReference>
<dbReference type="GO" id="GO:0030674">
    <property type="term" value="F:protein-macromolecule adaptor activity"/>
    <property type="evidence" value="ECO:0007669"/>
    <property type="project" value="TreeGrafter"/>
</dbReference>
<accession>A0A183Q8L0</accession>
<dbReference type="GO" id="GO:0009267">
    <property type="term" value="P:cellular response to starvation"/>
    <property type="evidence" value="ECO:0007669"/>
    <property type="project" value="TreeGrafter"/>
</dbReference>
<keyword evidence="2" id="KW-1185">Reference proteome</keyword>
<dbReference type="GO" id="GO:0010506">
    <property type="term" value="P:regulation of autophagy"/>
    <property type="evidence" value="ECO:0007669"/>
    <property type="project" value="TreeGrafter"/>
</dbReference>
<reference evidence="1 2" key="1">
    <citation type="submission" date="2018-11" db="EMBL/GenBank/DDBJ databases">
        <authorList>
            <consortium name="Pathogen Informatics"/>
        </authorList>
    </citation>
    <scope>NUCLEOTIDE SEQUENCE [LARGE SCALE GENOMIC DNA]</scope>
    <source>
        <strain>Denwood</strain>
        <strain evidence="2">Zambia</strain>
    </source>
</reference>
<dbReference type="GO" id="GO:0031931">
    <property type="term" value="C:TORC1 complex"/>
    <property type="evidence" value="ECO:0007669"/>
    <property type="project" value="InterPro"/>
</dbReference>
<dbReference type="PANTHER" id="PTHR12848:SF16">
    <property type="entry name" value="REGULATORY-ASSOCIATED PROTEIN OF MTOR"/>
    <property type="match status" value="1"/>
</dbReference>